<keyword evidence="6 10" id="KW-0732">Signal</keyword>
<feature type="non-terminal residue" evidence="11">
    <location>
        <position position="63"/>
    </location>
</feature>
<dbReference type="GO" id="GO:0030570">
    <property type="term" value="F:pectate lyase activity"/>
    <property type="evidence" value="ECO:0007669"/>
    <property type="project" value="UniProtKB-EC"/>
</dbReference>
<comment type="cofactor">
    <cofactor evidence="2">
        <name>Ca(2+)</name>
        <dbReference type="ChEBI" id="CHEBI:29108"/>
    </cofactor>
</comment>
<accession>A0A8T1ANL2</accession>
<dbReference type="InterPro" id="IPR004898">
    <property type="entry name" value="Pectate_lyase_PlyH/PlyE-like"/>
</dbReference>
<comment type="caution">
    <text evidence="11">The sequence shown here is derived from an EMBL/GenBank/DDBJ whole genome shotgun (WGS) entry which is preliminary data.</text>
</comment>
<evidence type="ECO:0000256" key="10">
    <source>
        <dbReference type="SAM" id="SignalP"/>
    </source>
</evidence>
<feature type="signal peptide" evidence="10">
    <location>
        <begin position="1"/>
        <end position="21"/>
    </location>
</feature>
<dbReference type="PANTHER" id="PTHR33407:SF9">
    <property type="entry name" value="PECTATE LYASE F-RELATED"/>
    <property type="match status" value="1"/>
</dbReference>
<dbReference type="GO" id="GO:0045490">
    <property type="term" value="P:pectin catabolic process"/>
    <property type="evidence" value="ECO:0007669"/>
    <property type="project" value="TreeGrafter"/>
</dbReference>
<dbReference type="PANTHER" id="PTHR33407">
    <property type="entry name" value="PECTATE LYASE F-RELATED"/>
    <property type="match status" value="1"/>
</dbReference>
<dbReference type="Proteomes" id="UP000736787">
    <property type="component" value="Unassembled WGS sequence"/>
</dbReference>
<dbReference type="InterPro" id="IPR012334">
    <property type="entry name" value="Pectin_lyas_fold"/>
</dbReference>
<organism evidence="11 12">
    <name type="scientific">Phytophthora cactorum</name>
    <dbReference type="NCBI Taxonomy" id="29920"/>
    <lineage>
        <taxon>Eukaryota</taxon>
        <taxon>Sar</taxon>
        <taxon>Stramenopiles</taxon>
        <taxon>Oomycota</taxon>
        <taxon>Peronosporomycetes</taxon>
        <taxon>Peronosporales</taxon>
        <taxon>Peronosporaceae</taxon>
        <taxon>Phytophthora</taxon>
    </lineage>
</organism>
<gene>
    <name evidence="11" type="ORF">PC117_g25958</name>
</gene>
<evidence type="ECO:0000313" key="12">
    <source>
        <dbReference type="Proteomes" id="UP000736787"/>
    </source>
</evidence>
<evidence type="ECO:0000256" key="3">
    <source>
        <dbReference type="ARBA" id="ARBA00004613"/>
    </source>
</evidence>
<evidence type="ECO:0000256" key="5">
    <source>
        <dbReference type="ARBA" id="ARBA00022525"/>
    </source>
</evidence>
<evidence type="ECO:0000256" key="2">
    <source>
        <dbReference type="ARBA" id="ARBA00001913"/>
    </source>
</evidence>
<evidence type="ECO:0000256" key="9">
    <source>
        <dbReference type="ARBA" id="ARBA00039895"/>
    </source>
</evidence>
<dbReference type="EMBL" id="RCMK01002195">
    <property type="protein sequence ID" value="KAG2883727.1"/>
    <property type="molecule type" value="Genomic_DNA"/>
</dbReference>
<keyword evidence="5" id="KW-0964">Secreted</keyword>
<dbReference type="AlphaFoldDB" id="A0A8T1ANL2"/>
<comment type="catalytic activity">
    <reaction evidence="1">
        <text>Eliminative cleavage of (1-&gt;4)-alpha-D-galacturonan to give oligosaccharides with 4-deoxy-alpha-D-galact-4-enuronosyl groups at their non-reducing ends.</text>
        <dbReference type="EC" id="4.2.2.2"/>
    </reaction>
</comment>
<protein>
    <recommendedName>
        <fullName evidence="9">Probable pectate lyase F</fullName>
        <ecNumber evidence="4">4.2.2.2</ecNumber>
    </recommendedName>
</protein>
<dbReference type="VEuPathDB" id="FungiDB:PC110_g21171"/>
<dbReference type="GO" id="GO:0005576">
    <property type="term" value="C:extracellular region"/>
    <property type="evidence" value="ECO:0007669"/>
    <property type="project" value="UniProtKB-SubCell"/>
</dbReference>
<reference evidence="11" key="1">
    <citation type="submission" date="2018-10" db="EMBL/GenBank/DDBJ databases">
        <title>Effector identification in a new, highly contiguous assembly of the strawberry crown rot pathogen Phytophthora cactorum.</title>
        <authorList>
            <person name="Armitage A.D."/>
            <person name="Nellist C.F."/>
            <person name="Bates H."/>
            <person name="Vickerstaff R.J."/>
            <person name="Harrison R.J."/>
        </authorList>
    </citation>
    <scope>NUCLEOTIDE SEQUENCE</scope>
    <source>
        <strain evidence="11">4040</strain>
    </source>
</reference>
<evidence type="ECO:0000256" key="4">
    <source>
        <dbReference type="ARBA" id="ARBA00012272"/>
    </source>
</evidence>
<evidence type="ECO:0000256" key="8">
    <source>
        <dbReference type="ARBA" id="ARBA00023239"/>
    </source>
</evidence>
<keyword evidence="8" id="KW-0456">Lyase</keyword>
<evidence type="ECO:0000313" key="11">
    <source>
        <dbReference type="EMBL" id="KAG2883727.1"/>
    </source>
</evidence>
<evidence type="ECO:0000256" key="7">
    <source>
        <dbReference type="ARBA" id="ARBA00022837"/>
    </source>
</evidence>
<evidence type="ECO:0000256" key="1">
    <source>
        <dbReference type="ARBA" id="ARBA00000695"/>
    </source>
</evidence>
<keyword evidence="7" id="KW-0106">Calcium</keyword>
<proteinExistence type="predicted"/>
<comment type="subcellular location">
    <subcellularLocation>
        <location evidence="3">Secreted</location>
    </subcellularLocation>
</comment>
<dbReference type="Gene3D" id="2.160.20.10">
    <property type="entry name" value="Single-stranded right-handed beta-helix, Pectin lyase-like"/>
    <property type="match status" value="1"/>
</dbReference>
<name>A0A8T1ANL2_9STRA</name>
<sequence length="63" mass="6634">MVKSFAPFATTVALLVVAATATSVPDGSWPASTGTVQYSEAYIIKAGEVFDGKMQTFERSDVS</sequence>
<evidence type="ECO:0000256" key="6">
    <source>
        <dbReference type="ARBA" id="ARBA00022729"/>
    </source>
</evidence>
<feature type="chain" id="PRO_5035729101" description="Probable pectate lyase F" evidence="10">
    <location>
        <begin position="22"/>
        <end position="63"/>
    </location>
</feature>
<dbReference type="EC" id="4.2.2.2" evidence="4"/>